<evidence type="ECO:0000313" key="2">
    <source>
        <dbReference type="Proteomes" id="UP001221411"/>
    </source>
</evidence>
<protein>
    <submittedName>
        <fullName evidence="1">DUF5995 family protein</fullName>
    </submittedName>
</protein>
<dbReference type="Proteomes" id="UP001221411">
    <property type="component" value="Unassembled WGS sequence"/>
</dbReference>
<proteinExistence type="predicted"/>
<comment type="caution">
    <text evidence="1">The sequence shown here is derived from an EMBL/GenBank/DDBJ whole genome shotgun (WGS) entry which is preliminary data.</text>
</comment>
<dbReference type="RefSeq" id="WP_271921743.1">
    <property type="nucleotide sequence ID" value="NZ_JAQNDO010000001.1"/>
</dbReference>
<name>A0ABT5ESM4_9BACT</name>
<accession>A0ABT5ESM4</accession>
<gene>
    <name evidence="1" type="ORF">POL67_26030</name>
</gene>
<dbReference type="InterPro" id="IPR046037">
    <property type="entry name" value="DUF5995"/>
</dbReference>
<evidence type="ECO:0000313" key="1">
    <source>
        <dbReference type="EMBL" id="MDC0744818.1"/>
    </source>
</evidence>
<keyword evidence="2" id="KW-1185">Reference proteome</keyword>
<dbReference type="Pfam" id="PF19458">
    <property type="entry name" value="DUF5995"/>
    <property type="match status" value="1"/>
</dbReference>
<dbReference type="EMBL" id="JAQNDO010000001">
    <property type="protein sequence ID" value="MDC0744818.1"/>
    <property type="molecule type" value="Genomic_DNA"/>
</dbReference>
<sequence length="251" mass="27892">MTNPSIERTINALHAITDRAEREGSRIGYFSALYARVTAAVARGLRAGFFEDEDRMERLDVAFADLYLDAATRYLRREESASLSWGVAFDACAQENLTVLQHIYLGMIAHVLVDLPLGAAQTCPGEAIDGLEGDFYRINDVVRSEMNAFHDDLRRVSPALAGWDTGLWGVMSRGTLFAGRRIAFREARALAMAAPQERASLLTRNDRVATWLGRTVVLGGGARRFFHQVRATECCDVRQVIRALRGQQLEG</sequence>
<reference evidence="1 2" key="1">
    <citation type="submission" date="2022-11" db="EMBL/GenBank/DDBJ databases">
        <title>Minimal conservation of predation-associated metabolite biosynthetic gene clusters underscores biosynthetic potential of Myxococcota including descriptions for ten novel species: Archangium lansinium sp. nov., Myxococcus landrumus sp. nov., Nannocystis bai.</title>
        <authorList>
            <person name="Ahearne A."/>
            <person name="Stevens C."/>
            <person name="Dowd S."/>
        </authorList>
    </citation>
    <scope>NUCLEOTIDE SEQUENCE [LARGE SCALE GENOMIC DNA]</scope>
    <source>
        <strain evidence="1 2">RJM3</strain>
    </source>
</reference>
<organism evidence="1 2">
    <name type="scientific">Polyangium mundeleinium</name>
    <dbReference type="NCBI Taxonomy" id="2995306"/>
    <lineage>
        <taxon>Bacteria</taxon>
        <taxon>Pseudomonadati</taxon>
        <taxon>Myxococcota</taxon>
        <taxon>Polyangia</taxon>
        <taxon>Polyangiales</taxon>
        <taxon>Polyangiaceae</taxon>
        <taxon>Polyangium</taxon>
    </lineage>
</organism>